<reference evidence="1 2" key="1">
    <citation type="submission" date="2020-08" db="EMBL/GenBank/DDBJ databases">
        <title>Sequencing the genomes of 1000 actinobacteria strains.</title>
        <authorList>
            <person name="Klenk H.-P."/>
        </authorList>
    </citation>
    <scope>NUCLEOTIDE SEQUENCE [LARGE SCALE GENOMIC DNA]</scope>
    <source>
        <strain evidence="1 2">DSM 28238</strain>
    </source>
</reference>
<dbReference type="AlphaFoldDB" id="A0A7W5TTQ8"/>
<evidence type="ECO:0000313" key="1">
    <source>
        <dbReference type="EMBL" id="MBB3667608.1"/>
    </source>
</evidence>
<gene>
    <name evidence="1" type="ORF">FHX47_001227</name>
</gene>
<accession>A0A7W5TTQ8</accession>
<dbReference type="InterPro" id="IPR023198">
    <property type="entry name" value="PGP-like_dom2"/>
</dbReference>
<organism evidence="1 2">
    <name type="scientific">Garicola koreensis</name>
    <dbReference type="NCBI Taxonomy" id="1262554"/>
    <lineage>
        <taxon>Bacteria</taxon>
        <taxon>Bacillati</taxon>
        <taxon>Actinomycetota</taxon>
        <taxon>Actinomycetes</taxon>
        <taxon>Micrococcales</taxon>
        <taxon>Micrococcaceae</taxon>
        <taxon>Garicola</taxon>
    </lineage>
</organism>
<dbReference type="Pfam" id="PF00702">
    <property type="entry name" value="Hydrolase"/>
    <property type="match status" value="1"/>
</dbReference>
<dbReference type="RefSeq" id="WP_183358020.1">
    <property type="nucleotide sequence ID" value="NZ_BAABKR010000001.1"/>
</dbReference>
<dbReference type="GO" id="GO:0006281">
    <property type="term" value="P:DNA repair"/>
    <property type="evidence" value="ECO:0007669"/>
    <property type="project" value="TreeGrafter"/>
</dbReference>
<dbReference type="CDD" id="cd01427">
    <property type="entry name" value="HAD_like"/>
    <property type="match status" value="1"/>
</dbReference>
<dbReference type="GO" id="GO:0005829">
    <property type="term" value="C:cytosol"/>
    <property type="evidence" value="ECO:0007669"/>
    <property type="project" value="TreeGrafter"/>
</dbReference>
<dbReference type="Gene3D" id="3.40.50.1000">
    <property type="entry name" value="HAD superfamily/HAD-like"/>
    <property type="match status" value="1"/>
</dbReference>
<keyword evidence="2" id="KW-1185">Reference proteome</keyword>
<proteinExistence type="predicted"/>
<dbReference type="SFLD" id="SFLDG01129">
    <property type="entry name" value="C1.5:_HAD__Beta-PGM__Phosphata"/>
    <property type="match status" value="1"/>
</dbReference>
<dbReference type="EMBL" id="JACIBT010000002">
    <property type="protein sequence ID" value="MBB3667608.1"/>
    <property type="molecule type" value="Genomic_DNA"/>
</dbReference>
<dbReference type="SUPFAM" id="SSF56784">
    <property type="entry name" value="HAD-like"/>
    <property type="match status" value="1"/>
</dbReference>
<dbReference type="GO" id="GO:0008967">
    <property type="term" value="F:phosphoglycolate phosphatase activity"/>
    <property type="evidence" value="ECO:0007669"/>
    <property type="project" value="TreeGrafter"/>
</dbReference>
<protein>
    <submittedName>
        <fullName evidence="1">Phosphoglycolate phosphatase-like HAD superfamily hydrolase</fullName>
    </submittedName>
</protein>
<dbReference type="SFLD" id="SFLDS00003">
    <property type="entry name" value="Haloacid_Dehalogenase"/>
    <property type="match status" value="1"/>
</dbReference>
<sequence>MQRTMQDYATLVFDCDGVVLNSNRIKTEAFYETALPYGEDAAQRLVDFHVNNGGISRYKKFALFLEDMTDRREGPSLKQLLQNYAALVHEGLMTCEITPGLDALRNATVNARWLIVSGGDQEELREVFAARGIDKHFDGGILGSPDTKDEILAREASAENLPTPALFLGDSTYDHRAATTAGLDFIFVSGWTEISGWEDWTREKGIVSIHSIQDAMRGDSEH</sequence>
<name>A0A7W5TTQ8_9MICC</name>
<dbReference type="InterPro" id="IPR050155">
    <property type="entry name" value="HAD-like_hydrolase_sf"/>
</dbReference>
<keyword evidence="1" id="KW-0378">Hydrolase</keyword>
<dbReference type="InterPro" id="IPR036412">
    <property type="entry name" value="HAD-like_sf"/>
</dbReference>
<dbReference type="PANTHER" id="PTHR43434">
    <property type="entry name" value="PHOSPHOGLYCOLATE PHOSPHATASE"/>
    <property type="match status" value="1"/>
</dbReference>
<comment type="caution">
    <text evidence="1">The sequence shown here is derived from an EMBL/GenBank/DDBJ whole genome shotgun (WGS) entry which is preliminary data.</text>
</comment>
<dbReference type="Proteomes" id="UP000547528">
    <property type="component" value="Unassembled WGS sequence"/>
</dbReference>
<dbReference type="Gene3D" id="1.10.150.240">
    <property type="entry name" value="Putative phosphatase, domain 2"/>
    <property type="match status" value="1"/>
</dbReference>
<dbReference type="PANTHER" id="PTHR43434:SF1">
    <property type="entry name" value="PHOSPHOGLYCOLATE PHOSPHATASE"/>
    <property type="match status" value="1"/>
</dbReference>
<dbReference type="InterPro" id="IPR023214">
    <property type="entry name" value="HAD_sf"/>
</dbReference>
<evidence type="ECO:0000313" key="2">
    <source>
        <dbReference type="Proteomes" id="UP000547528"/>
    </source>
</evidence>